<dbReference type="SUPFAM" id="SSF63829">
    <property type="entry name" value="Calcium-dependent phosphotriesterase"/>
    <property type="match status" value="1"/>
</dbReference>
<organism evidence="2 4">
    <name type="scientific">Candidatus Ordinivivax streblomastigis</name>
    <dbReference type="NCBI Taxonomy" id="2540710"/>
    <lineage>
        <taxon>Bacteria</taxon>
        <taxon>Pseudomonadati</taxon>
        <taxon>Bacteroidota</taxon>
        <taxon>Bacteroidia</taxon>
        <taxon>Bacteroidales</taxon>
        <taxon>Candidatus Ordinivivax</taxon>
    </lineage>
</organism>
<reference evidence="2 4" key="1">
    <citation type="submission" date="2019-03" db="EMBL/GenBank/DDBJ databases">
        <title>Single cell metagenomics reveals metabolic interactions within the superorganism composed of flagellate Streblomastix strix and complex community of Bacteroidetes bacteria on its surface.</title>
        <authorList>
            <person name="Treitli S.C."/>
            <person name="Kolisko M."/>
            <person name="Husnik F."/>
            <person name="Keeling P."/>
            <person name="Hampl V."/>
        </authorList>
    </citation>
    <scope>NUCLEOTIDE SEQUENCE [LARGE SCALE GENOMIC DNA]</scope>
    <source>
        <strain evidence="2">St1</strain>
    </source>
</reference>
<dbReference type="Pfam" id="PF18962">
    <property type="entry name" value="Por_Secre_tail"/>
    <property type="match status" value="1"/>
</dbReference>
<dbReference type="NCBIfam" id="TIGR04183">
    <property type="entry name" value="Por_Secre_tail"/>
    <property type="match status" value="1"/>
</dbReference>
<dbReference type="Gene3D" id="2.130.10.10">
    <property type="entry name" value="YVTN repeat-like/Quinoprotein amine dehydrogenase"/>
    <property type="match status" value="1"/>
</dbReference>
<proteinExistence type="predicted"/>
<name>A0A5M8P3Z7_9BACT</name>
<evidence type="ECO:0000259" key="1">
    <source>
        <dbReference type="Pfam" id="PF18962"/>
    </source>
</evidence>
<dbReference type="InterPro" id="IPR026444">
    <property type="entry name" value="Secre_tail"/>
</dbReference>
<comment type="caution">
    <text evidence="2">The sequence shown here is derived from an EMBL/GenBank/DDBJ whole genome shotgun (WGS) entry which is preliminary data.</text>
</comment>
<dbReference type="Pfam" id="PF16819">
    <property type="entry name" value="DUF5074"/>
    <property type="match status" value="2"/>
</dbReference>
<dbReference type="InterPro" id="IPR011050">
    <property type="entry name" value="Pectin_lyase_fold/virulence"/>
</dbReference>
<dbReference type="EMBL" id="SNRX01000002">
    <property type="protein sequence ID" value="KAA6303215.1"/>
    <property type="molecule type" value="Genomic_DNA"/>
</dbReference>
<dbReference type="AlphaFoldDB" id="A0A5M8P3Z7"/>
<dbReference type="EMBL" id="SNRX01000002">
    <property type="protein sequence ID" value="KAA6303432.1"/>
    <property type="molecule type" value="Genomic_DNA"/>
</dbReference>
<evidence type="ECO:0000313" key="2">
    <source>
        <dbReference type="EMBL" id="KAA6303215.1"/>
    </source>
</evidence>
<dbReference type="Proteomes" id="UP000324575">
    <property type="component" value="Unassembled WGS sequence"/>
</dbReference>
<accession>A0A5M8P3Z7</accession>
<gene>
    <name evidence="2" type="ORF">EZS26_000375</name>
    <name evidence="3" type="ORF">EZS26_000592</name>
</gene>
<feature type="domain" description="Secretion system C-terminal sorting" evidence="1">
    <location>
        <begin position="698"/>
        <end position="754"/>
    </location>
</feature>
<sequence>MGFGTSSVVLNTVVVENLHFKNAGVGFYATTSVQVRNCLFESNLTVSKLILLSGPSVVFEGCAFLALGGGAGVHSVRPGENSTTQFVSCTFFNTAVHGTAKNGSVINAAAYTPNVNVVFTNSILLDPNATSAKPSITTVTTGETINFTSNDYNVIQGLVNAGDYDANPAWKQPTDYYIDPALTEDILTLEDGIYKITYAAGLGKAYKHLPANIVISGVQFPEKDFAGNTINYAKATHSGAWQAVYLAPGESEPVELEPVDYTDGVFFVNEDWFGHQNSSVNFLTSGGDWVYNVYRRENPGKELGCTTQYGTIYGGKFYLVSKQAKDGGASIPGSRLAVADATTLVSEKEFEYIGQNENGASIADGRSFLGVDEHKGYIGSSNGIWLYDADAMEITGQLQATGSGNAGNLYSGQIGTMLRVGDRVFAVHQNKGLLVIDAQTDTLQRVIAAPLDGNSQRGLGSIVQSKDGNLWLSIAANTGGGGGTANYILKLNPCTLDTTRVALPAGYAVDIDGGQTEEVYDLAGYDDGSWGIYGAGFRVDPVTDNLYVSLFKAFGNPYYRTIKINPHTKAVETYLMDDHYWFPALPVFPDNAAPEVASTLTDVTVTGETRLYLGDKVSDADNLDAAIVKSILPGYDATLISVRVWRDSLIITPLREAEEETTLTLAFNSNGKVVTKDLVVTVQTATTGIHTATEAIRVYPNPFADYIVINTTTEGQAVIYDLSGKAVLSATVKAGNNRINTSSLLQGVYLLRQGLNTVKIVK</sequence>
<protein>
    <recommendedName>
        <fullName evidence="1">Secretion system C-terminal sorting domain-containing protein</fullName>
    </recommendedName>
</protein>
<dbReference type="SUPFAM" id="SSF51126">
    <property type="entry name" value="Pectin lyase-like"/>
    <property type="match status" value="1"/>
</dbReference>
<dbReference type="InterPro" id="IPR031815">
    <property type="entry name" value="DUF5074"/>
</dbReference>
<dbReference type="InterPro" id="IPR015943">
    <property type="entry name" value="WD40/YVTN_repeat-like_dom_sf"/>
</dbReference>
<evidence type="ECO:0000313" key="4">
    <source>
        <dbReference type="Proteomes" id="UP000324575"/>
    </source>
</evidence>
<evidence type="ECO:0000313" key="3">
    <source>
        <dbReference type="EMBL" id="KAA6303432.1"/>
    </source>
</evidence>